<accession>A0ABU1X1I3</accession>
<dbReference type="EMBL" id="JAVDWV010000009">
    <property type="protein sequence ID" value="MDR7155421.1"/>
    <property type="molecule type" value="Genomic_DNA"/>
</dbReference>
<dbReference type="Gene3D" id="2.30.40.10">
    <property type="entry name" value="Urease, subunit C, domain 1"/>
    <property type="match status" value="1"/>
</dbReference>
<comment type="caution">
    <text evidence="2">The sequence shown here is derived from an EMBL/GenBank/DDBJ whole genome shotgun (WGS) entry which is preliminary data.</text>
</comment>
<name>A0ABU1X1I3_SPHXE</name>
<dbReference type="InterPro" id="IPR006680">
    <property type="entry name" value="Amidohydro-rel"/>
</dbReference>
<sequence>MSDQNHPLPPFALSLSKGLAERSRSHFARLSGRLRLPSARTVIAGLLFAISTPALAQSLAITGATLAIGDGSEPIRNGTVVITAGKVTAAGAGIAIPPGTKTIDAAGKWVTPGLVSGFSRVGLVEVPAVNETNDASARSPFSAAIDVAPAINPLANPVAISRTAGITRAVVVPSTGTGIFAGQGAVVDLGADMNPITKPRAFQYVEMGEEGAKDAGGSRPAAILTFKTMLREAQEYAKAPASYDGRSKDALLNRIDAEALVPVVTGAMPLMVHVESGRDILAVLALRQDFPALKLILAGAAEGWMVAPQIAAAKVPVIAGGLDDLPSSFEKLAATQSNVGRMVKAGVAVSMGLMDRDEGLQLRLATQQAGNIVALNKVPGATGLSWGQALRTISSAPAEAMGLGDRIGSLKAGRAGDVVLWDGDPLEMTSAPLAVWIDGIAQPLDNRQTKLRDRYATPEEGELPKAYSW</sequence>
<evidence type="ECO:0000313" key="3">
    <source>
        <dbReference type="Proteomes" id="UP001267638"/>
    </source>
</evidence>
<dbReference type="PANTHER" id="PTHR43135">
    <property type="entry name" value="ALPHA-D-RIBOSE 1-METHYLPHOSPHONATE 5-TRIPHOSPHATE DIPHOSPHATASE"/>
    <property type="match status" value="1"/>
</dbReference>
<dbReference type="Pfam" id="PF01979">
    <property type="entry name" value="Amidohydro_1"/>
    <property type="match status" value="1"/>
</dbReference>
<dbReference type="SUPFAM" id="SSF51338">
    <property type="entry name" value="Composite domain of metallo-dependent hydrolases"/>
    <property type="match status" value="1"/>
</dbReference>
<reference evidence="2 3" key="1">
    <citation type="submission" date="2023-07" db="EMBL/GenBank/DDBJ databases">
        <title>Sorghum-associated microbial communities from plants grown in Nebraska, USA.</title>
        <authorList>
            <person name="Schachtman D."/>
        </authorList>
    </citation>
    <scope>NUCLEOTIDE SEQUENCE [LARGE SCALE GENOMIC DNA]</scope>
    <source>
        <strain evidence="2 3">4256</strain>
    </source>
</reference>
<dbReference type="InterPro" id="IPR011059">
    <property type="entry name" value="Metal-dep_hydrolase_composite"/>
</dbReference>
<evidence type="ECO:0000259" key="1">
    <source>
        <dbReference type="Pfam" id="PF01979"/>
    </source>
</evidence>
<dbReference type="Proteomes" id="UP001267638">
    <property type="component" value="Unassembled WGS sequence"/>
</dbReference>
<dbReference type="PANTHER" id="PTHR43135:SF3">
    <property type="entry name" value="ALPHA-D-RIBOSE 1-METHYLPHOSPHONATE 5-TRIPHOSPHATE DIPHOSPHATASE"/>
    <property type="match status" value="1"/>
</dbReference>
<feature type="domain" description="Amidohydrolase-related" evidence="1">
    <location>
        <begin position="315"/>
        <end position="427"/>
    </location>
</feature>
<gene>
    <name evidence="2" type="ORF">J2W40_002248</name>
</gene>
<evidence type="ECO:0000313" key="2">
    <source>
        <dbReference type="EMBL" id="MDR7155421.1"/>
    </source>
</evidence>
<protein>
    <submittedName>
        <fullName evidence="2">Imidazolonepropionase-like amidohydrolase</fullName>
    </submittedName>
</protein>
<keyword evidence="3" id="KW-1185">Reference proteome</keyword>
<dbReference type="RefSeq" id="WP_310224689.1">
    <property type="nucleotide sequence ID" value="NZ_JAVDWV010000009.1"/>
</dbReference>
<organism evidence="2 3">
    <name type="scientific">Sphingobium xenophagum</name>
    <dbReference type="NCBI Taxonomy" id="121428"/>
    <lineage>
        <taxon>Bacteria</taxon>
        <taxon>Pseudomonadati</taxon>
        <taxon>Pseudomonadota</taxon>
        <taxon>Alphaproteobacteria</taxon>
        <taxon>Sphingomonadales</taxon>
        <taxon>Sphingomonadaceae</taxon>
        <taxon>Sphingobium</taxon>
    </lineage>
</organism>
<dbReference type="Gene3D" id="3.20.20.140">
    <property type="entry name" value="Metal-dependent hydrolases"/>
    <property type="match status" value="1"/>
</dbReference>
<dbReference type="InterPro" id="IPR032466">
    <property type="entry name" value="Metal_Hydrolase"/>
</dbReference>
<dbReference type="SUPFAM" id="SSF51556">
    <property type="entry name" value="Metallo-dependent hydrolases"/>
    <property type="match status" value="1"/>
</dbReference>
<proteinExistence type="predicted"/>
<dbReference type="InterPro" id="IPR051781">
    <property type="entry name" value="Metallo-dep_Hydrolase"/>
</dbReference>